<evidence type="ECO:0000256" key="3">
    <source>
        <dbReference type="ARBA" id="ARBA00023211"/>
    </source>
</evidence>
<evidence type="ECO:0000256" key="6">
    <source>
        <dbReference type="SAM" id="MobiDB-lite"/>
    </source>
</evidence>
<keyword evidence="3" id="KW-0464">Manganese</keyword>
<dbReference type="PANTHER" id="PTHR42909">
    <property type="entry name" value="ZGC:136858"/>
    <property type="match status" value="1"/>
</dbReference>
<keyword evidence="8" id="KW-1185">Reference proteome</keyword>
<dbReference type="InterPro" id="IPR022830">
    <property type="entry name" value="Indigdn_synthA-like"/>
</dbReference>
<comment type="caution">
    <text evidence="7">The sequence shown here is derived from an EMBL/GenBank/DDBJ whole genome shotgun (WGS) entry which is preliminary data.</text>
</comment>
<dbReference type="GO" id="GO:0016798">
    <property type="term" value="F:hydrolase activity, acting on glycosyl bonds"/>
    <property type="evidence" value="ECO:0007669"/>
    <property type="project" value="UniProtKB-KW"/>
</dbReference>
<dbReference type="GO" id="GO:0046872">
    <property type="term" value="F:metal ion binding"/>
    <property type="evidence" value="ECO:0007669"/>
    <property type="project" value="UniProtKB-KW"/>
</dbReference>
<evidence type="ECO:0000256" key="1">
    <source>
        <dbReference type="ARBA" id="ARBA00022723"/>
    </source>
</evidence>
<keyword evidence="2" id="KW-0378">Hydrolase</keyword>
<accession>A0A9D4ZHZ7</accession>
<sequence>MKEKESAFTSHERTSLTPRVPAGGEPGNRRRELSEQSKRKRTGKMYSNANLRLATLQNQLSSSSPLSDGAKFLQAADRLGFKVEPNVRRAIFESSPVVALESTIITHGMPYPQNVQTAKEVEGIIVRHGAVPATIAILKGIPCIGLSVDELEELGQNGSNFTKTARRDISHVVARKGNGATTVSATMFFAAKVGIHIFVTGGIGGVHRGGENTMDVSSDLTELGRTPVAVICAGIKSILDIPRTLEYLETQGVPVVGYGVEEFPAFFTRKSGCKVPCRVSTPNECAEVIVTSLALELQGGVLVGVPIPEEHAAAAQPIELAIERALQEAKEQDVSGSAITPFLLKRVSELTGGASLGANIELMEGRMPRARMCEDESAGSSVAK</sequence>
<evidence type="ECO:0000313" key="7">
    <source>
        <dbReference type="EMBL" id="KAI5076164.1"/>
    </source>
</evidence>
<evidence type="ECO:0000313" key="8">
    <source>
        <dbReference type="Proteomes" id="UP000886520"/>
    </source>
</evidence>
<dbReference type="Gene3D" id="3.40.1790.10">
    <property type="entry name" value="Indigoidine synthase domain"/>
    <property type="match status" value="1"/>
</dbReference>
<dbReference type="HAMAP" id="MF_01876">
    <property type="entry name" value="PsiMP_glycosidase"/>
    <property type="match status" value="1"/>
</dbReference>
<keyword evidence="4" id="KW-0456">Lyase</keyword>
<feature type="compositionally biased region" description="Basic and acidic residues" evidence="6">
    <location>
        <begin position="1"/>
        <end position="14"/>
    </location>
</feature>
<evidence type="ECO:0008006" key="9">
    <source>
        <dbReference type="Google" id="ProtNLM"/>
    </source>
</evidence>
<keyword evidence="1" id="KW-0479">Metal-binding</keyword>
<gene>
    <name evidence="7" type="ORF">GOP47_0008229</name>
</gene>
<dbReference type="Pfam" id="PF04227">
    <property type="entry name" value="Indigoidine_A"/>
    <property type="match status" value="1"/>
</dbReference>
<protein>
    <recommendedName>
        <fullName evidence="9">Pseudouridine-5'-phosphate glycosidase</fullName>
    </recommendedName>
</protein>
<dbReference type="SUPFAM" id="SSF110581">
    <property type="entry name" value="Indigoidine synthase A-like"/>
    <property type="match status" value="1"/>
</dbReference>
<dbReference type="GO" id="GO:0004730">
    <property type="term" value="F:pseudouridylate synthase activity"/>
    <property type="evidence" value="ECO:0007669"/>
    <property type="project" value="InterPro"/>
</dbReference>
<dbReference type="OrthoDB" id="198885at2759"/>
<feature type="region of interest" description="Disordered" evidence="6">
    <location>
        <begin position="1"/>
        <end position="45"/>
    </location>
</feature>
<dbReference type="EMBL" id="JABFUD020000008">
    <property type="protein sequence ID" value="KAI5076164.1"/>
    <property type="molecule type" value="Genomic_DNA"/>
</dbReference>
<proteinExistence type="inferred from homology"/>
<dbReference type="InterPro" id="IPR007342">
    <property type="entry name" value="PsuG"/>
</dbReference>
<evidence type="ECO:0000256" key="5">
    <source>
        <dbReference type="ARBA" id="ARBA00023295"/>
    </source>
</evidence>
<feature type="compositionally biased region" description="Basic and acidic residues" evidence="6">
    <location>
        <begin position="27"/>
        <end position="37"/>
    </location>
</feature>
<dbReference type="GO" id="GO:0005737">
    <property type="term" value="C:cytoplasm"/>
    <property type="evidence" value="ECO:0007669"/>
    <property type="project" value="TreeGrafter"/>
</dbReference>
<evidence type="ECO:0000256" key="2">
    <source>
        <dbReference type="ARBA" id="ARBA00022801"/>
    </source>
</evidence>
<dbReference type="AlphaFoldDB" id="A0A9D4ZHZ7"/>
<dbReference type="Proteomes" id="UP000886520">
    <property type="component" value="Chromosome 8"/>
</dbReference>
<reference evidence="7" key="1">
    <citation type="submission" date="2021-01" db="EMBL/GenBank/DDBJ databases">
        <title>Adiantum capillus-veneris genome.</title>
        <authorList>
            <person name="Fang Y."/>
            <person name="Liao Q."/>
        </authorList>
    </citation>
    <scope>NUCLEOTIDE SEQUENCE</scope>
    <source>
        <strain evidence="7">H3</strain>
        <tissue evidence="7">Leaf</tissue>
    </source>
</reference>
<organism evidence="7 8">
    <name type="scientific">Adiantum capillus-veneris</name>
    <name type="common">Maidenhair fern</name>
    <dbReference type="NCBI Taxonomy" id="13818"/>
    <lineage>
        <taxon>Eukaryota</taxon>
        <taxon>Viridiplantae</taxon>
        <taxon>Streptophyta</taxon>
        <taxon>Embryophyta</taxon>
        <taxon>Tracheophyta</taxon>
        <taxon>Polypodiopsida</taxon>
        <taxon>Polypodiidae</taxon>
        <taxon>Polypodiales</taxon>
        <taxon>Pteridineae</taxon>
        <taxon>Pteridaceae</taxon>
        <taxon>Vittarioideae</taxon>
        <taxon>Adiantum</taxon>
    </lineage>
</organism>
<dbReference type="PANTHER" id="PTHR42909:SF1">
    <property type="entry name" value="CARBOHYDRATE KINASE PFKB DOMAIN-CONTAINING PROTEIN"/>
    <property type="match status" value="1"/>
</dbReference>
<evidence type="ECO:0000256" key="4">
    <source>
        <dbReference type="ARBA" id="ARBA00023239"/>
    </source>
</evidence>
<name>A0A9D4ZHZ7_ADICA</name>
<keyword evidence="5" id="KW-0326">Glycosidase</keyword>